<gene>
    <name evidence="9" type="primary">atp8</name>
</gene>
<geneLocation type="mitochondrion" evidence="9"/>
<dbReference type="Pfam" id="PF02326">
    <property type="entry name" value="YMF19"/>
    <property type="match status" value="1"/>
</dbReference>
<dbReference type="EMBL" id="MK518072">
    <property type="protein sequence ID" value="QFQ52425.1"/>
    <property type="molecule type" value="Genomic_DNA"/>
</dbReference>
<dbReference type="AlphaFoldDB" id="A0A5P8HBK4"/>
<evidence type="ECO:0000259" key="8">
    <source>
        <dbReference type="Pfam" id="PF02326"/>
    </source>
</evidence>
<evidence type="ECO:0000313" key="9">
    <source>
        <dbReference type="EMBL" id="QFQ52425.1"/>
    </source>
</evidence>
<protein>
    <submittedName>
        <fullName evidence="9">ATPase subunit 8</fullName>
    </submittedName>
</protein>
<evidence type="ECO:0000256" key="6">
    <source>
        <dbReference type="ARBA" id="ARBA00023310"/>
    </source>
</evidence>
<proteinExistence type="predicted"/>
<dbReference type="InterPro" id="IPR003319">
    <property type="entry name" value="YMF19-like_N"/>
</dbReference>
<sequence length="128" mass="15492">MPQLDLGIYFIQIFTNFFFFWFLYFYIKFFILGKLSNIIKIKNLIHFNNNYTYSANSIFYNQSELNYYKSNVWNNFHNFGIIVLIFQLKNLKVFNSLSLNNIFLYINGFLTKIKFISLTQLEKVNILI</sequence>
<keyword evidence="5 7" id="KW-0472">Membrane</keyword>
<accession>A0A5P8HBK4</accession>
<keyword evidence="2 7" id="KW-0812">Transmembrane</keyword>
<organism evidence="9">
    <name type="scientific">Paramoeba aparasomata</name>
    <dbReference type="NCBI Taxonomy" id="2583407"/>
    <lineage>
        <taxon>Eukaryota</taxon>
        <taxon>Amoebozoa</taxon>
        <taxon>Discosea</taxon>
        <taxon>Flabellinia</taxon>
        <taxon>Dactylopodida</taxon>
        <taxon>Paramoebidae</taxon>
        <taxon>Paramoeba</taxon>
    </lineage>
</organism>
<evidence type="ECO:0000256" key="2">
    <source>
        <dbReference type="ARBA" id="ARBA00022692"/>
    </source>
</evidence>
<dbReference type="GO" id="GO:0006754">
    <property type="term" value="P:ATP biosynthetic process"/>
    <property type="evidence" value="ECO:0007669"/>
    <property type="project" value="UniProtKB-KW"/>
</dbReference>
<keyword evidence="4 9" id="KW-0496">Mitochondrion</keyword>
<evidence type="ECO:0000256" key="3">
    <source>
        <dbReference type="ARBA" id="ARBA00022989"/>
    </source>
</evidence>
<feature type="transmembrane region" description="Helical" evidence="7">
    <location>
        <begin position="6"/>
        <end position="27"/>
    </location>
</feature>
<feature type="domain" description="ATP synthase YMF19-like N-terminal" evidence="8">
    <location>
        <begin position="2"/>
        <end position="73"/>
    </location>
</feature>
<evidence type="ECO:0000256" key="5">
    <source>
        <dbReference type="ARBA" id="ARBA00023136"/>
    </source>
</evidence>
<evidence type="ECO:0000256" key="1">
    <source>
        <dbReference type="ARBA" id="ARBA00004325"/>
    </source>
</evidence>
<dbReference type="GO" id="GO:0031966">
    <property type="term" value="C:mitochondrial membrane"/>
    <property type="evidence" value="ECO:0007669"/>
    <property type="project" value="UniProtKB-SubCell"/>
</dbReference>
<name>A0A5P8HBK4_9EUKA</name>
<keyword evidence="3 7" id="KW-1133">Transmembrane helix</keyword>
<comment type="subcellular location">
    <subcellularLocation>
        <location evidence="1">Mitochondrion membrane</location>
    </subcellularLocation>
</comment>
<keyword evidence="6" id="KW-0066">ATP synthesis</keyword>
<reference evidence="9" key="1">
    <citation type="journal article" date="2019" name="J. Eukaryot. Microbiol.">
        <title>A Comparative Characterization of the Mitochondrial Genomes of Paramoeba aparasomata and Neoparamoeba pemaquidensis (Amoebozoa, Paramoebidae).</title>
        <authorList>
            <person name="Bondarenko N."/>
            <person name="EkaterinaVolkova"/>
            <person name="Masharsky A."/>
            <person name="Kudryavtsev A."/>
            <person name="Smirnov A."/>
        </authorList>
    </citation>
    <scope>NUCLEOTIDE SEQUENCE</scope>
</reference>
<evidence type="ECO:0000256" key="7">
    <source>
        <dbReference type="SAM" id="Phobius"/>
    </source>
</evidence>
<evidence type="ECO:0000256" key="4">
    <source>
        <dbReference type="ARBA" id="ARBA00023128"/>
    </source>
</evidence>